<feature type="transmembrane region" description="Helical" evidence="1">
    <location>
        <begin position="89"/>
        <end position="110"/>
    </location>
</feature>
<feature type="transmembrane region" description="Helical" evidence="1">
    <location>
        <begin position="7"/>
        <end position="27"/>
    </location>
</feature>
<dbReference type="RefSeq" id="WP_074463245.1">
    <property type="nucleotide sequence ID" value="NZ_FMUR01000020.1"/>
</dbReference>
<evidence type="ECO:0000259" key="2">
    <source>
        <dbReference type="Pfam" id="PF07853"/>
    </source>
</evidence>
<dbReference type="Pfam" id="PF07853">
    <property type="entry name" value="DUF1648"/>
    <property type="match status" value="1"/>
</dbReference>
<dbReference type="PANTHER" id="PTHR37810:SF5">
    <property type="entry name" value="IMMUNITY PROTEIN SDPI"/>
    <property type="match status" value="1"/>
</dbReference>
<dbReference type="Pfam" id="PF13630">
    <property type="entry name" value="SdpI"/>
    <property type="match status" value="1"/>
</dbReference>
<dbReference type="InterPro" id="IPR025962">
    <property type="entry name" value="SdpI/YhfL"/>
</dbReference>
<dbReference type="PANTHER" id="PTHR37810">
    <property type="entry name" value="IMMUNITY PROTEIN SDPI"/>
    <property type="match status" value="1"/>
</dbReference>
<organism evidence="3 4">
    <name type="scientific">Butyrivibrio hungatei</name>
    <dbReference type="NCBI Taxonomy" id="185008"/>
    <lineage>
        <taxon>Bacteria</taxon>
        <taxon>Bacillati</taxon>
        <taxon>Bacillota</taxon>
        <taxon>Clostridia</taxon>
        <taxon>Lachnospirales</taxon>
        <taxon>Lachnospiraceae</taxon>
        <taxon>Butyrivibrio</taxon>
    </lineage>
</organism>
<dbReference type="EMBL" id="FMUR01000020">
    <property type="protein sequence ID" value="SCY50006.1"/>
    <property type="molecule type" value="Genomic_DNA"/>
</dbReference>
<dbReference type="AlphaFoldDB" id="A0A1G5GEJ7"/>
<keyword evidence="1" id="KW-0472">Membrane</keyword>
<gene>
    <name evidence="3" type="ORF">SAMN02910451_02846</name>
</gene>
<feature type="transmembrane region" description="Helical" evidence="1">
    <location>
        <begin position="175"/>
        <end position="194"/>
    </location>
</feature>
<accession>A0A1G5GEJ7</accession>
<feature type="transmembrane region" description="Helical" evidence="1">
    <location>
        <begin position="130"/>
        <end position="146"/>
    </location>
</feature>
<feature type="transmembrane region" description="Helical" evidence="1">
    <location>
        <begin position="47"/>
        <end position="68"/>
    </location>
</feature>
<dbReference type="InterPro" id="IPR026272">
    <property type="entry name" value="SdpI"/>
</dbReference>
<dbReference type="GO" id="GO:0009636">
    <property type="term" value="P:response to toxic substance"/>
    <property type="evidence" value="ECO:0007669"/>
    <property type="project" value="TreeGrafter"/>
</dbReference>
<keyword evidence="1" id="KW-1133">Transmembrane helix</keyword>
<keyword evidence="4" id="KW-1185">Reference proteome</keyword>
<dbReference type="OrthoDB" id="9808690at2"/>
<evidence type="ECO:0000313" key="3">
    <source>
        <dbReference type="EMBL" id="SCY50006.1"/>
    </source>
</evidence>
<evidence type="ECO:0000313" key="4">
    <source>
        <dbReference type="Proteomes" id="UP000183047"/>
    </source>
</evidence>
<name>A0A1G5GEJ7_9FIRM</name>
<dbReference type="InterPro" id="IPR012867">
    <property type="entry name" value="DUF1648"/>
</dbReference>
<feature type="domain" description="DUF1648" evidence="2">
    <location>
        <begin position="9"/>
        <end position="53"/>
    </location>
</feature>
<keyword evidence="1" id="KW-0812">Transmembrane</keyword>
<dbReference type="PIRSF" id="PIRSF038959">
    <property type="entry name" value="SdpI"/>
    <property type="match status" value="1"/>
</dbReference>
<feature type="transmembrane region" description="Helical" evidence="1">
    <location>
        <begin position="200"/>
        <end position="220"/>
    </location>
</feature>
<evidence type="ECO:0000256" key="1">
    <source>
        <dbReference type="SAM" id="Phobius"/>
    </source>
</evidence>
<protein>
    <submittedName>
        <fullName evidence="3">Uncharacterized membrane protein</fullName>
    </submittedName>
</protein>
<dbReference type="Proteomes" id="UP000183047">
    <property type="component" value="Unassembled WGS sequence"/>
</dbReference>
<reference evidence="4" key="1">
    <citation type="submission" date="2016-10" db="EMBL/GenBank/DDBJ databases">
        <authorList>
            <person name="Varghese N."/>
            <person name="Submissions S."/>
        </authorList>
    </citation>
    <scope>NUCLEOTIDE SEQUENCE [LARGE SCALE GENOMIC DNA]</scope>
    <source>
        <strain evidence="4">XBD2006</strain>
    </source>
</reference>
<sequence length="233" mass="25360">MKKIMWSISFIMLIGTIIAIQFLPESVPMHYDAAGNVTRWGSKNENLVFPIINLVMAFAWTMCSGFFEKKALKSTDEKDCAEAKSNAKVIGYVGAGMAAMFTVMQGFILLGEYKGAISGATKQVVDIGKITVISMGGLCIWLGNIMPKTRMNTMVGVQICWSMYNDTTWKKSNHFGGVAFVVAGVLTIITAFLMKSSLGSAMLLVGYVCVASIVTFAYAYKVYKAEVKGKELG</sequence>
<proteinExistence type="predicted"/>